<dbReference type="GO" id="GO:0016853">
    <property type="term" value="F:isomerase activity"/>
    <property type="evidence" value="ECO:0007669"/>
    <property type="project" value="UniProtKB-KW"/>
</dbReference>
<dbReference type="GO" id="GO:0004029">
    <property type="term" value="F:aldehyde dehydrogenase (NAD+) activity"/>
    <property type="evidence" value="ECO:0007669"/>
    <property type="project" value="TreeGrafter"/>
</dbReference>
<dbReference type="EMBL" id="NNRJ01000019">
    <property type="protein sequence ID" value="OYR18762.1"/>
    <property type="molecule type" value="Genomic_DNA"/>
</dbReference>
<dbReference type="OrthoDB" id="9814124at2"/>
<dbReference type="Proteomes" id="UP000215590">
    <property type="component" value="Unassembled WGS sequence"/>
</dbReference>
<keyword evidence="2" id="KW-0413">Isomerase</keyword>
<dbReference type="PANTHER" id="PTHR48079:SF6">
    <property type="entry name" value="NAD(P)-BINDING DOMAIN-CONTAINING PROTEIN-RELATED"/>
    <property type="match status" value="1"/>
</dbReference>
<gene>
    <name evidence="2" type="ORF">CEV31_2096</name>
</gene>
<feature type="domain" description="NAD-dependent epimerase/dehydratase" evidence="1">
    <location>
        <begin position="3"/>
        <end position="205"/>
    </location>
</feature>
<dbReference type="Pfam" id="PF01370">
    <property type="entry name" value="Epimerase"/>
    <property type="match status" value="1"/>
</dbReference>
<evidence type="ECO:0000313" key="3">
    <source>
        <dbReference type="Proteomes" id="UP000215590"/>
    </source>
</evidence>
<dbReference type="AlphaFoldDB" id="A0A256FV65"/>
<dbReference type="InterPro" id="IPR036291">
    <property type="entry name" value="NAD(P)-bd_dom_sf"/>
</dbReference>
<name>A0A256FV65_9HYPH</name>
<protein>
    <submittedName>
        <fullName evidence="2">3-beta hydroxysteroid dehydrogenase/isomerase family protein</fullName>
    </submittedName>
</protein>
<dbReference type="RefSeq" id="WP_094506887.1">
    <property type="nucleotide sequence ID" value="NZ_JBHEEK010000004.1"/>
</dbReference>
<evidence type="ECO:0000313" key="2">
    <source>
        <dbReference type="EMBL" id="OYR18762.1"/>
    </source>
</evidence>
<organism evidence="2 3">
    <name type="scientific">Brucella thiophenivorans</name>
    <dbReference type="NCBI Taxonomy" id="571255"/>
    <lineage>
        <taxon>Bacteria</taxon>
        <taxon>Pseudomonadati</taxon>
        <taxon>Pseudomonadota</taxon>
        <taxon>Alphaproteobacteria</taxon>
        <taxon>Hyphomicrobiales</taxon>
        <taxon>Brucellaceae</taxon>
        <taxon>Brucella/Ochrobactrum group</taxon>
        <taxon>Brucella</taxon>
    </lineage>
</organism>
<reference evidence="2 3" key="1">
    <citation type="submission" date="2017-07" db="EMBL/GenBank/DDBJ databases">
        <title>Phylogenetic study on the rhizospheric bacterium Ochrobactrum sp. A44.</title>
        <authorList>
            <person name="Krzyzanowska D.M."/>
            <person name="Ossowicki A."/>
            <person name="Rajewska M."/>
            <person name="Maciag T."/>
            <person name="Kaczynski Z."/>
            <person name="Czerwicka M."/>
            <person name="Jafra S."/>
        </authorList>
    </citation>
    <scope>NUCLEOTIDE SEQUENCE [LARGE SCALE GENOMIC DNA]</scope>
    <source>
        <strain evidence="2 3">DSM 7216</strain>
    </source>
</reference>
<comment type="caution">
    <text evidence="2">The sequence shown here is derived from an EMBL/GenBank/DDBJ whole genome shotgun (WGS) entry which is preliminary data.</text>
</comment>
<dbReference type="InterPro" id="IPR001509">
    <property type="entry name" value="Epimerase_deHydtase"/>
</dbReference>
<dbReference type="GO" id="GO:0005737">
    <property type="term" value="C:cytoplasm"/>
    <property type="evidence" value="ECO:0007669"/>
    <property type="project" value="TreeGrafter"/>
</dbReference>
<evidence type="ECO:0000259" key="1">
    <source>
        <dbReference type="Pfam" id="PF01370"/>
    </source>
</evidence>
<dbReference type="SUPFAM" id="SSF51735">
    <property type="entry name" value="NAD(P)-binding Rossmann-fold domains"/>
    <property type="match status" value="1"/>
</dbReference>
<keyword evidence="3" id="KW-1185">Reference proteome</keyword>
<dbReference type="Gene3D" id="3.40.50.720">
    <property type="entry name" value="NAD(P)-binding Rossmann-like Domain"/>
    <property type="match status" value="1"/>
</dbReference>
<dbReference type="InterPro" id="IPR051783">
    <property type="entry name" value="NAD(P)-dependent_oxidoreduct"/>
</dbReference>
<sequence>MKIAVTGASGFIGSAVLQRLAVEGHESRALSRNDLSAPDFTNVDMVIHCAALAHRTGAERPDTDAFDSVNHRLTVELAEKARQAGVRRFIFVSTIYTIADNPSPLMPLMPLAPRDDYGRAKAKAETALLAMRGIEVVIARPVLVYGPDAKANLRALMRLCDSVLPLPLGAANNHRSFVSLENAARALVFLAQAPSNQVSGQIFHLAEPEPRSTCELVSKARAALGRPSRLLPVPAALMKTLLTLLGRNTLYEQLFGDMLADTSSLLNIGFHYLPGDPQIAAMAKSLQKI</sequence>
<proteinExistence type="predicted"/>
<dbReference type="PANTHER" id="PTHR48079">
    <property type="entry name" value="PROTEIN YEEZ"/>
    <property type="match status" value="1"/>
</dbReference>
<accession>A0A256FV65</accession>